<organism evidence="1 2">
    <name type="scientific">Trametes coccinea (strain BRFM310)</name>
    <name type="common">Pycnoporus coccineus</name>
    <dbReference type="NCBI Taxonomy" id="1353009"/>
    <lineage>
        <taxon>Eukaryota</taxon>
        <taxon>Fungi</taxon>
        <taxon>Dikarya</taxon>
        <taxon>Basidiomycota</taxon>
        <taxon>Agaricomycotina</taxon>
        <taxon>Agaricomycetes</taxon>
        <taxon>Polyporales</taxon>
        <taxon>Polyporaceae</taxon>
        <taxon>Trametes</taxon>
    </lineage>
</organism>
<keyword evidence="2" id="KW-1185">Reference proteome</keyword>
<protein>
    <submittedName>
        <fullName evidence="1">Uncharacterized protein</fullName>
    </submittedName>
</protein>
<accession>A0A1Y2J4N6</accession>
<reference evidence="1 2" key="1">
    <citation type="journal article" date="2015" name="Biotechnol. Biofuels">
        <title>Enhanced degradation of softwood versus hardwood by the white-rot fungus Pycnoporus coccineus.</title>
        <authorList>
            <person name="Couturier M."/>
            <person name="Navarro D."/>
            <person name="Chevret D."/>
            <person name="Henrissat B."/>
            <person name="Piumi F."/>
            <person name="Ruiz-Duenas F.J."/>
            <person name="Martinez A.T."/>
            <person name="Grigoriev I.V."/>
            <person name="Riley R."/>
            <person name="Lipzen A."/>
            <person name="Berrin J.G."/>
            <person name="Master E.R."/>
            <person name="Rosso M.N."/>
        </authorList>
    </citation>
    <scope>NUCLEOTIDE SEQUENCE [LARGE SCALE GENOMIC DNA]</scope>
    <source>
        <strain evidence="1 2">BRFM310</strain>
    </source>
</reference>
<dbReference type="AlphaFoldDB" id="A0A1Y2J4N6"/>
<name>A0A1Y2J4N6_TRAC3</name>
<dbReference type="Proteomes" id="UP000193067">
    <property type="component" value="Unassembled WGS sequence"/>
</dbReference>
<evidence type="ECO:0000313" key="2">
    <source>
        <dbReference type="Proteomes" id="UP000193067"/>
    </source>
</evidence>
<sequence>MLGPVMVDARAMLHKPYVPNLCLNATTTLLRHPIQRLGVSKASPLPSLLLHTNHEIDLYIRRPIEKPDCGYNRRRNGMPLSRHIARIYPRPNYGGDVTYDASKTARPLSFNPIETLDQALTCEHLHGEINSLHKPELSTTAHCTPRQRG</sequence>
<evidence type="ECO:0000313" key="1">
    <source>
        <dbReference type="EMBL" id="OSD07863.1"/>
    </source>
</evidence>
<dbReference type="EMBL" id="KZ084087">
    <property type="protein sequence ID" value="OSD07863.1"/>
    <property type="molecule type" value="Genomic_DNA"/>
</dbReference>
<gene>
    <name evidence="1" type="ORF">PYCCODRAFT_359499</name>
</gene>
<proteinExistence type="predicted"/>